<gene>
    <name evidence="2" type="ORF">L484_007271</name>
</gene>
<dbReference type="AlphaFoldDB" id="W9R9W5"/>
<evidence type="ECO:0000313" key="3">
    <source>
        <dbReference type="Proteomes" id="UP000030645"/>
    </source>
</evidence>
<feature type="compositionally biased region" description="Basic and acidic residues" evidence="1">
    <location>
        <begin position="88"/>
        <end position="99"/>
    </location>
</feature>
<organism evidence="2 3">
    <name type="scientific">Morus notabilis</name>
    <dbReference type="NCBI Taxonomy" id="981085"/>
    <lineage>
        <taxon>Eukaryota</taxon>
        <taxon>Viridiplantae</taxon>
        <taxon>Streptophyta</taxon>
        <taxon>Embryophyta</taxon>
        <taxon>Tracheophyta</taxon>
        <taxon>Spermatophyta</taxon>
        <taxon>Magnoliopsida</taxon>
        <taxon>eudicotyledons</taxon>
        <taxon>Gunneridae</taxon>
        <taxon>Pentapetalae</taxon>
        <taxon>rosids</taxon>
        <taxon>fabids</taxon>
        <taxon>Rosales</taxon>
        <taxon>Moraceae</taxon>
        <taxon>Moreae</taxon>
        <taxon>Morus</taxon>
    </lineage>
</organism>
<protein>
    <submittedName>
        <fullName evidence="2">Uncharacterized protein</fullName>
    </submittedName>
</protein>
<dbReference type="Proteomes" id="UP000030645">
    <property type="component" value="Unassembled WGS sequence"/>
</dbReference>
<evidence type="ECO:0000313" key="2">
    <source>
        <dbReference type="EMBL" id="EXB60955.1"/>
    </source>
</evidence>
<name>W9R9W5_9ROSA</name>
<feature type="region of interest" description="Disordered" evidence="1">
    <location>
        <begin position="38"/>
        <end position="62"/>
    </location>
</feature>
<evidence type="ECO:0000256" key="1">
    <source>
        <dbReference type="SAM" id="MobiDB-lite"/>
    </source>
</evidence>
<proteinExistence type="predicted"/>
<dbReference type="EMBL" id="KE344401">
    <property type="protein sequence ID" value="EXB60955.1"/>
    <property type="molecule type" value="Genomic_DNA"/>
</dbReference>
<sequence>MARRESNRQPMAKSIASLMSARCGERVKCKERRTLEIGDLRRKSTEIGDPRRTPEIRRHQASEKQDLVTCYVSGELRDPTPISSLKLRSEQWRSKREDLSVSGIVRETPTEAEAEADRERGEKARRS</sequence>
<feature type="compositionally biased region" description="Basic and acidic residues" evidence="1">
    <location>
        <begin position="115"/>
        <end position="127"/>
    </location>
</feature>
<feature type="region of interest" description="Disordered" evidence="1">
    <location>
        <begin position="88"/>
        <end position="127"/>
    </location>
</feature>
<keyword evidence="3" id="KW-1185">Reference proteome</keyword>
<accession>W9R9W5</accession>
<reference evidence="3" key="1">
    <citation type="submission" date="2013-01" db="EMBL/GenBank/DDBJ databases">
        <title>Draft Genome Sequence of a Mulberry Tree, Morus notabilis C.K. Schneid.</title>
        <authorList>
            <person name="He N."/>
            <person name="Zhao S."/>
        </authorList>
    </citation>
    <scope>NUCLEOTIDE SEQUENCE</scope>
</reference>